<dbReference type="AlphaFoldDB" id="A0A7R7ICE8"/>
<protein>
    <recommendedName>
        <fullName evidence="4">Zf-HC2 domain-containing protein</fullName>
    </recommendedName>
</protein>
<accession>A0A7R7ICE8</accession>
<proteinExistence type="predicted"/>
<evidence type="ECO:0008006" key="4">
    <source>
        <dbReference type="Google" id="ProtNLM"/>
    </source>
</evidence>
<name>A0A7R7ICE8_9FIRM</name>
<dbReference type="RefSeq" id="WP_271715743.1">
    <property type="nucleotide sequence ID" value="NZ_AP024169.1"/>
</dbReference>
<keyword evidence="1" id="KW-1133">Transmembrane helix</keyword>
<sequence>MTCIEAQSLITPFINDELDIQRLEAFMNHINHCGECKEELEVYYTLLTGMKQLDDDKNLSGDFHMHFINKLKKTEERIKRKKLQKVRKRIILICSILMVSIITSISIKEYVVDDIINEEQQQQINSNDIHLRYYFFRDRDSDLERYITQNYEKIIKLNTNNPYNIKK</sequence>
<organism evidence="2 3">
    <name type="scientific">Anaeromicropila herbilytica</name>
    <dbReference type="NCBI Taxonomy" id="2785025"/>
    <lineage>
        <taxon>Bacteria</taxon>
        <taxon>Bacillati</taxon>
        <taxon>Bacillota</taxon>
        <taxon>Clostridia</taxon>
        <taxon>Lachnospirales</taxon>
        <taxon>Lachnospiraceae</taxon>
        <taxon>Anaeromicropila</taxon>
    </lineage>
</organism>
<evidence type="ECO:0000313" key="3">
    <source>
        <dbReference type="Proteomes" id="UP000595897"/>
    </source>
</evidence>
<feature type="transmembrane region" description="Helical" evidence="1">
    <location>
        <begin position="90"/>
        <end position="107"/>
    </location>
</feature>
<keyword evidence="3" id="KW-1185">Reference proteome</keyword>
<dbReference type="EMBL" id="AP024169">
    <property type="protein sequence ID" value="BCN30532.1"/>
    <property type="molecule type" value="Genomic_DNA"/>
</dbReference>
<keyword evidence="1" id="KW-0812">Transmembrane</keyword>
<dbReference type="KEGG" id="ahb:bsdtb5_18270"/>
<reference evidence="2 3" key="1">
    <citation type="submission" date="2020-11" db="EMBL/GenBank/DDBJ databases">
        <title>Draft genome sequencing of a Lachnospiraceae strain isolated from anoxic soil subjected to BSD treatment.</title>
        <authorList>
            <person name="Uek A."/>
            <person name="Tonouchi A."/>
        </authorList>
    </citation>
    <scope>NUCLEOTIDE SEQUENCE [LARGE SCALE GENOMIC DNA]</scope>
    <source>
        <strain evidence="2 3">TB5</strain>
    </source>
</reference>
<gene>
    <name evidence="2" type="ORF">bsdtb5_18270</name>
</gene>
<evidence type="ECO:0000256" key="1">
    <source>
        <dbReference type="SAM" id="Phobius"/>
    </source>
</evidence>
<evidence type="ECO:0000313" key="2">
    <source>
        <dbReference type="EMBL" id="BCN30532.1"/>
    </source>
</evidence>
<dbReference type="Proteomes" id="UP000595897">
    <property type="component" value="Chromosome"/>
</dbReference>
<keyword evidence="1" id="KW-0472">Membrane</keyword>